<dbReference type="Proteomes" id="UP000321947">
    <property type="component" value="Unassembled WGS sequence"/>
</dbReference>
<protein>
    <submittedName>
        <fullName evidence="2">Uncharacterized protein</fullName>
    </submittedName>
</protein>
<accession>A0A5A7VH60</accession>
<comment type="caution">
    <text evidence="2">The sequence shown here is derived from an EMBL/GenBank/DDBJ whole genome shotgun (WGS) entry which is preliminary data.</text>
</comment>
<evidence type="ECO:0000313" key="3">
    <source>
        <dbReference type="EMBL" id="TYK04124.1"/>
    </source>
</evidence>
<organism evidence="2 4">
    <name type="scientific">Cucumis melo var. makuwa</name>
    <name type="common">Oriental melon</name>
    <dbReference type="NCBI Taxonomy" id="1194695"/>
    <lineage>
        <taxon>Eukaryota</taxon>
        <taxon>Viridiplantae</taxon>
        <taxon>Streptophyta</taxon>
        <taxon>Embryophyta</taxon>
        <taxon>Tracheophyta</taxon>
        <taxon>Spermatophyta</taxon>
        <taxon>Magnoliopsida</taxon>
        <taxon>eudicotyledons</taxon>
        <taxon>Gunneridae</taxon>
        <taxon>Pentapetalae</taxon>
        <taxon>rosids</taxon>
        <taxon>fabids</taxon>
        <taxon>Cucurbitales</taxon>
        <taxon>Cucurbitaceae</taxon>
        <taxon>Benincaseae</taxon>
        <taxon>Cucumis</taxon>
    </lineage>
</organism>
<evidence type="ECO:0000313" key="5">
    <source>
        <dbReference type="Proteomes" id="UP000321947"/>
    </source>
</evidence>
<evidence type="ECO:0000313" key="4">
    <source>
        <dbReference type="Proteomes" id="UP000321393"/>
    </source>
</evidence>
<feature type="compositionally biased region" description="Basic and acidic residues" evidence="1">
    <location>
        <begin position="32"/>
        <end position="68"/>
    </location>
</feature>
<evidence type="ECO:0000313" key="2">
    <source>
        <dbReference type="EMBL" id="KAA0066674.1"/>
    </source>
</evidence>
<dbReference type="EMBL" id="SSTD01014757">
    <property type="protein sequence ID" value="TYK04124.1"/>
    <property type="molecule type" value="Genomic_DNA"/>
</dbReference>
<feature type="region of interest" description="Disordered" evidence="1">
    <location>
        <begin position="30"/>
        <end position="79"/>
    </location>
</feature>
<dbReference type="AlphaFoldDB" id="A0A5A7VH60"/>
<evidence type="ECO:0000256" key="1">
    <source>
        <dbReference type="SAM" id="MobiDB-lite"/>
    </source>
</evidence>
<proteinExistence type="predicted"/>
<name>A0A5A7VH60_CUCMM</name>
<dbReference type="Proteomes" id="UP000321393">
    <property type="component" value="Unassembled WGS sequence"/>
</dbReference>
<dbReference type="EMBL" id="SSTE01000850">
    <property type="protein sequence ID" value="KAA0066674.1"/>
    <property type="molecule type" value="Genomic_DNA"/>
</dbReference>
<sequence length="106" mass="11651">MVSPFTIELSTIKEFIMVLVKCVSESSCINRDTNDGKVSEEGANKDGHIHEDHNVDVDETYQADKDSVEPTVDPSNDPIEDIMVKSIVHGEESDSRCASASNPTIR</sequence>
<gene>
    <name evidence="3" type="ORF">E5676_scaffold2119G00630</name>
    <name evidence="2" type="ORF">E6C27_scaffold979G001090</name>
</gene>
<reference evidence="4 5" key="1">
    <citation type="submission" date="2019-08" db="EMBL/GenBank/DDBJ databases">
        <title>Draft genome sequences of two oriental melons (Cucumis melo L. var makuwa).</title>
        <authorList>
            <person name="Kwon S.-Y."/>
        </authorList>
    </citation>
    <scope>NUCLEOTIDE SEQUENCE [LARGE SCALE GENOMIC DNA]</scope>
    <source>
        <strain evidence="5">cv. Chang Bougi</strain>
        <strain evidence="4">cv. SW 3</strain>
        <tissue evidence="2">Leaf</tissue>
    </source>
</reference>